<dbReference type="PROSITE" id="PS50119">
    <property type="entry name" value="ZF_BBOX"/>
    <property type="match status" value="1"/>
</dbReference>
<dbReference type="GO" id="GO:0061630">
    <property type="term" value="F:ubiquitin protein ligase activity"/>
    <property type="evidence" value="ECO:0007669"/>
    <property type="project" value="TreeGrafter"/>
</dbReference>
<keyword evidence="1" id="KW-0862">Zinc</keyword>
<protein>
    <recommendedName>
        <fullName evidence="3">B box-type domain-containing protein</fullName>
    </recommendedName>
</protein>
<accession>A0A6J8EX20</accession>
<dbReference type="InterPro" id="IPR047153">
    <property type="entry name" value="TRIM45/56/19-like"/>
</dbReference>
<name>A0A6J8EX20_MYTCO</name>
<dbReference type="GO" id="GO:0060340">
    <property type="term" value="P:positive regulation of type I interferon-mediated signaling pathway"/>
    <property type="evidence" value="ECO:0007669"/>
    <property type="project" value="TreeGrafter"/>
</dbReference>
<dbReference type="AlphaFoldDB" id="A0A6J8EX20"/>
<dbReference type="CDD" id="cd19776">
    <property type="entry name" value="Bbox2_TRIM25_C-IV"/>
    <property type="match status" value="1"/>
</dbReference>
<feature type="domain" description="B box-type" evidence="3">
    <location>
        <begin position="3"/>
        <end position="53"/>
    </location>
</feature>
<evidence type="ECO:0000313" key="5">
    <source>
        <dbReference type="Proteomes" id="UP000507470"/>
    </source>
</evidence>
<dbReference type="Gene3D" id="3.30.160.60">
    <property type="entry name" value="Classic Zinc Finger"/>
    <property type="match status" value="1"/>
</dbReference>
<dbReference type="OrthoDB" id="6105938at2759"/>
<dbReference type="SUPFAM" id="SSF47162">
    <property type="entry name" value="Apolipoprotein"/>
    <property type="match status" value="1"/>
</dbReference>
<dbReference type="Pfam" id="PF00643">
    <property type="entry name" value="zf-B_box"/>
    <property type="match status" value="1"/>
</dbReference>
<dbReference type="Gene3D" id="1.20.120.20">
    <property type="entry name" value="Apolipoprotein"/>
    <property type="match status" value="1"/>
</dbReference>
<sequence length="559" mass="63156">MASAAHICGICDLRHVNKPSITWCTECDEGFCSGCEEHHSLAKATRHHKTIPIANYQKLPTDVLEISQSCPKHDEKLILYCKNHEIPCCGKCAMEGHKRCNEVINLDDIVKNAKTSTSFQEIEERLTEVVDNIKEIQKEYRGNITTLSENRKQIEKQIKEIRFKIDSHLNEIQKKLIDEIQEVEETEIKKVRQLVEKLEEKEINLTKYQSSISNIKHHASDFQAFMSIKQKEQDLSREEEFTQSCLEGDKVNTRVITYNIAGSIDTFIKNVQRFGEIGVEIKPTKAAIQRRKKKQAQIVIPKIQTKNFENITARLQLKIKTTSKNVRGCCILPDGRMAFTCYDTGRLILIKADGSKDFEIKLASVVDVSKGTTEKTVIVSSNSENGLSVIDIQDMKILKFIPVKSGCFGIVERNGHAIFCTKSELKILNLQTESINTITTANLSAFPYVDTNDKHIYFTTLFNPSITCCDFQGVIKWAIKNTTVFGGLLGVATNKDGFVFVLSRNSIVLISPCGKQSKTIVTSDNGLKTAQALHYDKTRDMLLVANKMEDAFLYKVDLQ</sequence>
<keyword evidence="1" id="KW-0479">Metal-binding</keyword>
<keyword evidence="2" id="KW-0175">Coiled coil</keyword>
<evidence type="ECO:0000256" key="1">
    <source>
        <dbReference type="PROSITE-ProRule" id="PRU00024"/>
    </source>
</evidence>
<proteinExistence type="predicted"/>
<evidence type="ECO:0000256" key="2">
    <source>
        <dbReference type="SAM" id="Coils"/>
    </source>
</evidence>
<evidence type="ECO:0000259" key="3">
    <source>
        <dbReference type="PROSITE" id="PS50119"/>
    </source>
</evidence>
<dbReference type="Proteomes" id="UP000507470">
    <property type="component" value="Unassembled WGS sequence"/>
</dbReference>
<reference evidence="4 5" key="1">
    <citation type="submission" date="2020-06" db="EMBL/GenBank/DDBJ databases">
        <authorList>
            <person name="Li R."/>
            <person name="Bekaert M."/>
        </authorList>
    </citation>
    <scope>NUCLEOTIDE SEQUENCE [LARGE SCALE GENOMIC DNA]</scope>
    <source>
        <strain evidence="5">wild</strain>
    </source>
</reference>
<dbReference type="GO" id="GO:0005654">
    <property type="term" value="C:nucleoplasm"/>
    <property type="evidence" value="ECO:0007669"/>
    <property type="project" value="TreeGrafter"/>
</dbReference>
<keyword evidence="1" id="KW-0863">Zinc-finger</keyword>
<evidence type="ECO:0000313" key="4">
    <source>
        <dbReference type="EMBL" id="CAC5425050.1"/>
    </source>
</evidence>
<keyword evidence="5" id="KW-1185">Reference proteome</keyword>
<dbReference type="EMBL" id="CACVKT020010154">
    <property type="protein sequence ID" value="CAC5425050.1"/>
    <property type="molecule type" value="Genomic_DNA"/>
</dbReference>
<dbReference type="PANTHER" id="PTHR25462">
    <property type="entry name" value="BONUS, ISOFORM C-RELATED"/>
    <property type="match status" value="1"/>
</dbReference>
<dbReference type="InterPro" id="IPR015943">
    <property type="entry name" value="WD40/YVTN_repeat-like_dom_sf"/>
</dbReference>
<feature type="coiled-coil region" evidence="2">
    <location>
        <begin position="119"/>
        <end position="211"/>
    </location>
</feature>
<dbReference type="SUPFAM" id="SSF57845">
    <property type="entry name" value="B-box zinc-binding domain"/>
    <property type="match status" value="1"/>
</dbReference>
<dbReference type="PANTHER" id="PTHR25462:SF299">
    <property type="entry name" value="E3 UBIQUITIN-PROTEIN LIGASE TRIM56"/>
    <property type="match status" value="1"/>
</dbReference>
<organism evidence="4 5">
    <name type="scientific">Mytilus coruscus</name>
    <name type="common">Sea mussel</name>
    <dbReference type="NCBI Taxonomy" id="42192"/>
    <lineage>
        <taxon>Eukaryota</taxon>
        <taxon>Metazoa</taxon>
        <taxon>Spiralia</taxon>
        <taxon>Lophotrochozoa</taxon>
        <taxon>Mollusca</taxon>
        <taxon>Bivalvia</taxon>
        <taxon>Autobranchia</taxon>
        <taxon>Pteriomorphia</taxon>
        <taxon>Mytilida</taxon>
        <taxon>Mytiloidea</taxon>
        <taxon>Mytilidae</taxon>
        <taxon>Mytilinae</taxon>
        <taxon>Mytilus</taxon>
    </lineage>
</organism>
<dbReference type="SUPFAM" id="SSF75011">
    <property type="entry name" value="3-carboxy-cis,cis-mucoante lactonizing enzyme"/>
    <property type="match status" value="1"/>
</dbReference>
<gene>
    <name evidence="4" type="ORF">MCOR_56900</name>
</gene>
<dbReference type="CDD" id="cd19757">
    <property type="entry name" value="Bbox1"/>
    <property type="match status" value="1"/>
</dbReference>
<dbReference type="Gene3D" id="2.130.10.10">
    <property type="entry name" value="YVTN repeat-like/Quinoprotein amine dehydrogenase"/>
    <property type="match status" value="1"/>
</dbReference>
<dbReference type="GO" id="GO:0008270">
    <property type="term" value="F:zinc ion binding"/>
    <property type="evidence" value="ECO:0007669"/>
    <property type="project" value="UniProtKB-KW"/>
</dbReference>
<dbReference type="InterPro" id="IPR000315">
    <property type="entry name" value="Znf_B-box"/>
</dbReference>
<dbReference type="GO" id="GO:0045087">
    <property type="term" value="P:innate immune response"/>
    <property type="evidence" value="ECO:0007669"/>
    <property type="project" value="TreeGrafter"/>
</dbReference>